<proteinExistence type="inferred from homology"/>
<gene>
    <name evidence="5" type="primary">menG</name>
    <name evidence="6" type="ORF">HNQ81_003245</name>
</gene>
<dbReference type="SUPFAM" id="SSF53335">
    <property type="entry name" value="S-adenosyl-L-methionine-dependent methyltransferases"/>
    <property type="match status" value="1"/>
</dbReference>
<sequence>MSKGPGVQRMFDAIAGRYDLMNRTMTLGQDQRWRRFVVARAGDPGRGWVLDLATGTGDIAALLRRSYPDARVIGADFSRNMLAEARRRFSLQAIHWQACDANRLPFADQVFEAVTFGYLLRNVDDSLRVMREVHRVLRPGGRVVCLDTTPPADNLLLPLLRLYFRYGIPLLGKMIARDASAYSYLTGSTMDFHDAETLAGIFREAGFITVGYRKFMLGTIGIHWGIRP</sequence>
<dbReference type="RefSeq" id="WP_183352281.1">
    <property type="nucleotide sequence ID" value="NZ_JACHEO010000027.1"/>
</dbReference>
<name>A0A840V6G0_9BACT</name>
<reference evidence="6 7" key="1">
    <citation type="submission" date="2020-08" db="EMBL/GenBank/DDBJ databases">
        <title>Genomic Encyclopedia of Type Strains, Phase IV (KMG-IV): sequencing the most valuable type-strain genomes for metagenomic binning, comparative biology and taxonomic classification.</title>
        <authorList>
            <person name="Goeker M."/>
        </authorList>
    </citation>
    <scope>NUCLEOTIDE SEQUENCE [LARGE SCALE GENOMIC DNA]</scope>
    <source>
        <strain evidence="6 7">DSM 28570</strain>
    </source>
</reference>
<dbReference type="NCBIfam" id="TIGR01934">
    <property type="entry name" value="MenG_MenH_UbiE"/>
    <property type="match status" value="1"/>
</dbReference>
<dbReference type="CDD" id="cd02440">
    <property type="entry name" value="AdoMet_MTases"/>
    <property type="match status" value="1"/>
</dbReference>
<comment type="similarity">
    <text evidence="5">Belongs to the class I-like SAM-binding methyltransferase superfamily. MenG/UbiE family.</text>
</comment>
<dbReference type="Proteomes" id="UP000539642">
    <property type="component" value="Unassembled WGS sequence"/>
</dbReference>
<keyword evidence="7" id="KW-1185">Reference proteome</keyword>
<dbReference type="UniPathway" id="UPA00079">
    <property type="reaction ID" value="UER00169"/>
</dbReference>
<dbReference type="GO" id="GO:0032259">
    <property type="term" value="P:methylation"/>
    <property type="evidence" value="ECO:0007669"/>
    <property type="project" value="UniProtKB-KW"/>
</dbReference>
<dbReference type="GO" id="GO:0009234">
    <property type="term" value="P:menaquinone biosynthetic process"/>
    <property type="evidence" value="ECO:0007669"/>
    <property type="project" value="UniProtKB-UniRule"/>
</dbReference>
<evidence type="ECO:0000256" key="3">
    <source>
        <dbReference type="ARBA" id="ARBA00022679"/>
    </source>
</evidence>
<dbReference type="UniPathway" id="UPA00232"/>
<comment type="catalytic activity">
    <reaction evidence="5">
        <text>a 2-demethylmenaquinol + S-adenosyl-L-methionine = a menaquinol + S-adenosyl-L-homocysteine + H(+)</text>
        <dbReference type="Rhea" id="RHEA:42640"/>
        <dbReference type="Rhea" id="RHEA-COMP:9539"/>
        <dbReference type="Rhea" id="RHEA-COMP:9563"/>
        <dbReference type="ChEBI" id="CHEBI:15378"/>
        <dbReference type="ChEBI" id="CHEBI:18151"/>
        <dbReference type="ChEBI" id="CHEBI:55437"/>
        <dbReference type="ChEBI" id="CHEBI:57856"/>
        <dbReference type="ChEBI" id="CHEBI:59789"/>
        <dbReference type="EC" id="2.1.1.163"/>
    </reaction>
</comment>
<feature type="binding site" evidence="5">
    <location>
        <position position="76"/>
    </location>
    <ligand>
        <name>S-adenosyl-L-methionine</name>
        <dbReference type="ChEBI" id="CHEBI:59789"/>
    </ligand>
</feature>
<keyword evidence="3 5" id="KW-0808">Transferase</keyword>
<keyword evidence="4 5" id="KW-0949">S-adenosyl-L-methionine</keyword>
<keyword evidence="2 5" id="KW-0489">Methyltransferase</keyword>
<dbReference type="PANTHER" id="PTHR43591">
    <property type="entry name" value="METHYLTRANSFERASE"/>
    <property type="match status" value="1"/>
</dbReference>
<comment type="caution">
    <text evidence="5">Lacks conserved residue(s) required for the propagation of feature annotation.</text>
</comment>
<comment type="caution">
    <text evidence="6">The sequence shown here is derived from an EMBL/GenBank/DDBJ whole genome shotgun (WGS) entry which is preliminary data.</text>
</comment>
<evidence type="ECO:0000256" key="4">
    <source>
        <dbReference type="ARBA" id="ARBA00022691"/>
    </source>
</evidence>
<evidence type="ECO:0000256" key="5">
    <source>
        <dbReference type="HAMAP-Rule" id="MF_01813"/>
    </source>
</evidence>
<feature type="binding site" evidence="5">
    <location>
        <begin position="100"/>
        <end position="101"/>
    </location>
    <ligand>
        <name>S-adenosyl-L-methionine</name>
        <dbReference type="ChEBI" id="CHEBI:59789"/>
    </ligand>
</feature>
<feature type="binding site" evidence="5">
    <location>
        <position position="56"/>
    </location>
    <ligand>
        <name>S-adenosyl-L-methionine</name>
        <dbReference type="ChEBI" id="CHEBI:59789"/>
    </ligand>
</feature>
<dbReference type="PROSITE" id="PS01184">
    <property type="entry name" value="UBIE_2"/>
    <property type="match status" value="1"/>
</dbReference>
<dbReference type="GO" id="GO:0006744">
    <property type="term" value="P:ubiquinone biosynthetic process"/>
    <property type="evidence" value="ECO:0007669"/>
    <property type="project" value="UniProtKB-UniPathway"/>
</dbReference>
<dbReference type="InterPro" id="IPR004033">
    <property type="entry name" value="UbiE/COQ5_MeTrFase"/>
</dbReference>
<dbReference type="EC" id="2.1.1.163" evidence="5"/>
<comment type="function">
    <text evidence="5">Methyltransferase required for the conversion of demethylmenaquinol (DMKH2) to menaquinol (MKH2).</text>
</comment>
<dbReference type="HAMAP" id="MF_01813">
    <property type="entry name" value="MenG_UbiE_methyltr"/>
    <property type="match status" value="1"/>
</dbReference>
<comment type="pathway">
    <text evidence="5">Quinol/quinone metabolism; menaquinone biosynthesis; menaquinol from 1,4-dihydroxy-2-naphthoate: step 2/2.</text>
</comment>
<dbReference type="Gene3D" id="3.40.50.150">
    <property type="entry name" value="Vaccinia Virus protein VP39"/>
    <property type="match status" value="1"/>
</dbReference>
<dbReference type="PROSITE" id="PS51608">
    <property type="entry name" value="SAM_MT_UBIE"/>
    <property type="match status" value="1"/>
</dbReference>
<dbReference type="InterPro" id="IPR023576">
    <property type="entry name" value="UbiE/COQ5_MeTrFase_CS"/>
</dbReference>
<keyword evidence="1 5" id="KW-0474">Menaquinone biosynthesis</keyword>
<dbReference type="PANTHER" id="PTHR43591:SF24">
    <property type="entry name" value="2-METHOXY-6-POLYPRENYL-1,4-BENZOQUINOL METHYLASE, MITOCHONDRIAL"/>
    <property type="match status" value="1"/>
</dbReference>
<evidence type="ECO:0000313" key="7">
    <source>
        <dbReference type="Proteomes" id="UP000539642"/>
    </source>
</evidence>
<dbReference type="EMBL" id="JACHEO010000027">
    <property type="protein sequence ID" value="MBB5349490.1"/>
    <property type="molecule type" value="Genomic_DNA"/>
</dbReference>
<dbReference type="InterPro" id="IPR029063">
    <property type="entry name" value="SAM-dependent_MTases_sf"/>
</dbReference>
<dbReference type="Pfam" id="PF01209">
    <property type="entry name" value="Ubie_methyltran"/>
    <property type="match status" value="1"/>
</dbReference>
<accession>A0A840V6G0</accession>
<dbReference type="AlphaFoldDB" id="A0A840V6G0"/>
<evidence type="ECO:0000256" key="1">
    <source>
        <dbReference type="ARBA" id="ARBA00022428"/>
    </source>
</evidence>
<evidence type="ECO:0000256" key="2">
    <source>
        <dbReference type="ARBA" id="ARBA00022603"/>
    </source>
</evidence>
<protein>
    <recommendedName>
        <fullName evidence="5">Demethylmenaquinone methyltransferase</fullName>
        <ecNumber evidence="5">2.1.1.163</ecNumber>
    </recommendedName>
</protein>
<evidence type="ECO:0000313" key="6">
    <source>
        <dbReference type="EMBL" id="MBB5349490.1"/>
    </source>
</evidence>
<dbReference type="GO" id="GO:0043770">
    <property type="term" value="F:demethylmenaquinone methyltransferase activity"/>
    <property type="evidence" value="ECO:0007669"/>
    <property type="project" value="UniProtKB-UniRule"/>
</dbReference>
<organism evidence="6 7">
    <name type="scientific">Desulfoprunum benzoelyticum</name>
    <dbReference type="NCBI Taxonomy" id="1506996"/>
    <lineage>
        <taxon>Bacteria</taxon>
        <taxon>Pseudomonadati</taxon>
        <taxon>Thermodesulfobacteriota</taxon>
        <taxon>Desulfobulbia</taxon>
        <taxon>Desulfobulbales</taxon>
        <taxon>Desulfobulbaceae</taxon>
        <taxon>Desulfoprunum</taxon>
    </lineage>
</organism>